<name>A0A9Q0RVH0_9DIPT</name>
<feature type="region of interest" description="Disordered" evidence="1">
    <location>
        <begin position="1"/>
        <end position="24"/>
    </location>
</feature>
<dbReference type="Proteomes" id="UP001151699">
    <property type="component" value="Unassembled WGS sequence"/>
</dbReference>
<comment type="caution">
    <text evidence="2">The sequence shown here is derived from an EMBL/GenBank/DDBJ whole genome shotgun (WGS) entry which is preliminary data.</text>
</comment>
<dbReference type="EMBL" id="WJQU01001928">
    <property type="protein sequence ID" value="KAJ6633532.1"/>
    <property type="molecule type" value="Genomic_DNA"/>
</dbReference>
<organism evidence="2 3">
    <name type="scientific">Pseudolycoriella hygida</name>
    <dbReference type="NCBI Taxonomy" id="35572"/>
    <lineage>
        <taxon>Eukaryota</taxon>
        <taxon>Metazoa</taxon>
        <taxon>Ecdysozoa</taxon>
        <taxon>Arthropoda</taxon>
        <taxon>Hexapoda</taxon>
        <taxon>Insecta</taxon>
        <taxon>Pterygota</taxon>
        <taxon>Neoptera</taxon>
        <taxon>Endopterygota</taxon>
        <taxon>Diptera</taxon>
        <taxon>Nematocera</taxon>
        <taxon>Sciaroidea</taxon>
        <taxon>Sciaridae</taxon>
        <taxon>Pseudolycoriella</taxon>
    </lineage>
</organism>
<evidence type="ECO:0000313" key="2">
    <source>
        <dbReference type="EMBL" id="KAJ6633532.1"/>
    </source>
</evidence>
<gene>
    <name evidence="2" type="ORF">Bhyg_16883</name>
</gene>
<keyword evidence="3" id="KW-1185">Reference proteome</keyword>
<proteinExistence type="predicted"/>
<accession>A0A9Q0RVH0</accession>
<protein>
    <submittedName>
        <fullName evidence="2">Uncharacterized protein</fullName>
    </submittedName>
</protein>
<evidence type="ECO:0000256" key="1">
    <source>
        <dbReference type="SAM" id="MobiDB-lite"/>
    </source>
</evidence>
<evidence type="ECO:0000313" key="3">
    <source>
        <dbReference type="Proteomes" id="UP001151699"/>
    </source>
</evidence>
<dbReference type="AlphaFoldDB" id="A0A9Q0RVH0"/>
<reference evidence="2" key="1">
    <citation type="submission" date="2022-07" db="EMBL/GenBank/DDBJ databases">
        <authorList>
            <person name="Trinca V."/>
            <person name="Uliana J.V.C."/>
            <person name="Torres T.T."/>
            <person name="Ward R.J."/>
            <person name="Monesi N."/>
        </authorList>
    </citation>
    <scope>NUCLEOTIDE SEQUENCE</scope>
    <source>
        <strain evidence="2">HSMRA1968</strain>
        <tissue evidence="2">Whole embryos</tissue>
    </source>
</reference>
<feature type="non-terminal residue" evidence="2">
    <location>
        <position position="1"/>
    </location>
</feature>
<sequence>TIKENLIIMRSRSSRRNTSPNEDITKNYAQIPTNMEKAVVTNIDFRDCSIPVTSFERGETTKANVGTCVICRLNEEQSGTDVYADGGSPKAV</sequence>